<gene>
    <name evidence="16" type="primary">LOC115434556</name>
</gene>
<comment type="cofactor">
    <cofactor evidence="1 13">
        <name>heme</name>
        <dbReference type="ChEBI" id="CHEBI:30413"/>
    </cofactor>
</comment>
<evidence type="ECO:0000256" key="6">
    <source>
        <dbReference type="ARBA" id="ARBA00022723"/>
    </source>
</evidence>
<dbReference type="Proteomes" id="UP000472271">
    <property type="component" value="Chromosome 15"/>
</dbReference>
<keyword evidence="10 13" id="KW-0408">Iron</keyword>
<reference evidence="16" key="3">
    <citation type="submission" date="2025-09" db="UniProtKB">
        <authorList>
            <consortium name="Ensembl"/>
        </authorList>
    </citation>
    <scope>IDENTIFICATION</scope>
</reference>
<evidence type="ECO:0000256" key="10">
    <source>
        <dbReference type="ARBA" id="ARBA00023004"/>
    </source>
</evidence>
<accession>A0A673ACV1</accession>
<dbReference type="GO" id="GO:0006082">
    <property type="term" value="P:organic acid metabolic process"/>
    <property type="evidence" value="ECO:0007669"/>
    <property type="project" value="TreeGrafter"/>
</dbReference>
<keyword evidence="5 13" id="KW-0349">Heme</keyword>
<evidence type="ECO:0000256" key="7">
    <source>
        <dbReference type="ARBA" id="ARBA00022824"/>
    </source>
</evidence>
<dbReference type="PANTHER" id="PTHR24300">
    <property type="entry name" value="CYTOCHROME P450 508A4-RELATED"/>
    <property type="match status" value="1"/>
</dbReference>
<comment type="similarity">
    <text evidence="4 14">Belongs to the cytochrome P450 family.</text>
</comment>
<keyword evidence="8" id="KW-0492">Microsome</keyword>
<reference evidence="16" key="2">
    <citation type="submission" date="2025-08" db="UniProtKB">
        <authorList>
            <consortium name="Ensembl"/>
        </authorList>
    </citation>
    <scope>IDENTIFICATION</scope>
</reference>
<dbReference type="PRINTS" id="PR00463">
    <property type="entry name" value="EP450I"/>
</dbReference>
<dbReference type="PROSITE" id="PS00086">
    <property type="entry name" value="CYTOCHROME_P450"/>
    <property type="match status" value="1"/>
</dbReference>
<evidence type="ECO:0000256" key="1">
    <source>
        <dbReference type="ARBA" id="ARBA00001971"/>
    </source>
</evidence>
<keyword evidence="12 15" id="KW-0472">Membrane</keyword>
<dbReference type="GO" id="GO:0006805">
    <property type="term" value="P:xenobiotic metabolic process"/>
    <property type="evidence" value="ECO:0007669"/>
    <property type="project" value="TreeGrafter"/>
</dbReference>
<dbReference type="InterPro" id="IPR017972">
    <property type="entry name" value="Cyt_P450_CS"/>
</dbReference>
<proteinExistence type="inferred from homology"/>
<protein>
    <submittedName>
        <fullName evidence="16">Cytochrome P450 2J2-like</fullName>
    </submittedName>
</protein>
<feature type="binding site" description="axial binding residue" evidence="13">
    <location>
        <position position="367"/>
    </location>
    <ligand>
        <name>heme</name>
        <dbReference type="ChEBI" id="CHEBI:30413"/>
    </ligand>
    <ligandPart>
        <name>Fe</name>
        <dbReference type="ChEBI" id="CHEBI:18248"/>
    </ligandPart>
</feature>
<dbReference type="GO" id="GO:0005789">
    <property type="term" value="C:endoplasmic reticulum membrane"/>
    <property type="evidence" value="ECO:0007669"/>
    <property type="project" value="UniProtKB-SubCell"/>
</dbReference>
<evidence type="ECO:0000256" key="5">
    <source>
        <dbReference type="ARBA" id="ARBA00022617"/>
    </source>
</evidence>
<keyword evidence="17" id="KW-1185">Reference proteome</keyword>
<evidence type="ECO:0000256" key="8">
    <source>
        <dbReference type="ARBA" id="ARBA00022848"/>
    </source>
</evidence>
<dbReference type="PRINTS" id="PR00385">
    <property type="entry name" value="P450"/>
</dbReference>
<dbReference type="Ensembl" id="ENSSORT00005027828.1">
    <property type="protein sequence ID" value="ENSSORP00005027044.1"/>
    <property type="gene ID" value="ENSSORG00005010936.1"/>
</dbReference>
<evidence type="ECO:0000256" key="12">
    <source>
        <dbReference type="ARBA" id="ARBA00023136"/>
    </source>
</evidence>
<keyword evidence="7" id="KW-0256">Endoplasmic reticulum</keyword>
<evidence type="ECO:0000256" key="2">
    <source>
        <dbReference type="ARBA" id="ARBA00004174"/>
    </source>
</evidence>
<dbReference type="FunFam" id="1.10.630.10:FF:000238">
    <property type="entry name" value="Cytochrome P450 2A6"/>
    <property type="match status" value="1"/>
</dbReference>
<dbReference type="InterPro" id="IPR036396">
    <property type="entry name" value="Cyt_P450_sf"/>
</dbReference>
<dbReference type="SUPFAM" id="SSF48264">
    <property type="entry name" value="Cytochrome P450"/>
    <property type="match status" value="1"/>
</dbReference>
<comment type="subcellular location">
    <subcellularLocation>
        <location evidence="3">Endoplasmic reticulum membrane</location>
        <topology evidence="3">Peripheral membrane protein</topology>
    </subcellularLocation>
    <subcellularLocation>
        <location evidence="2">Microsome membrane</location>
        <topology evidence="2">Peripheral membrane protein</topology>
    </subcellularLocation>
</comment>
<dbReference type="Gene3D" id="1.10.630.10">
    <property type="entry name" value="Cytochrome P450"/>
    <property type="match status" value="1"/>
</dbReference>
<keyword evidence="15" id="KW-1133">Transmembrane helix</keyword>
<sequence length="422" mass="48123">MDSLFSGFFVNLDATALLLFIVVFILTADYIKNRRLTGFPPGPTALPIVGNIFTLDHKRTHESMTELAGRYGDVYSLRMGQRWVVVLNGFEAVTQALVTQGDSFSDRPEFISTFLSQCAGKPFNPHLIVNNTVANIICLLVFGHRFEYGDEQFKKLMKLFEQSFEAQVSVSLKDFVRTEVKDHKQKWDPSDLRDYIDYNLNEIQTTKGQDDSTFDEECLIMSVLDLFAAGSETTSTTLRWALLFMVKYPEIQERVQAEIDSVIGQSRPPSVDDRADLPYTDAVIHEVQRMGNIVPLNLPHVTNRDVHLRGYTIPKGVTIIPNLTSVLFDKREWKTPFTFNPGHFLNEEGKFVKPAAFIPFSAGKRLCLGENLARMELFLFFTSFMQRFTFSMPPGVKPVLDYRFGITLSPVHYEICAKQRHE</sequence>
<keyword evidence="11 14" id="KW-0503">Monooxygenase</keyword>
<dbReference type="Pfam" id="PF00067">
    <property type="entry name" value="p450"/>
    <property type="match status" value="2"/>
</dbReference>
<dbReference type="InterPro" id="IPR002401">
    <property type="entry name" value="Cyt_P450_E_grp-I"/>
</dbReference>
<keyword evidence="9 14" id="KW-0560">Oxidoreductase</keyword>
<evidence type="ECO:0000256" key="9">
    <source>
        <dbReference type="ARBA" id="ARBA00023002"/>
    </source>
</evidence>
<keyword evidence="6 13" id="KW-0479">Metal-binding</keyword>
<evidence type="ECO:0000256" key="4">
    <source>
        <dbReference type="ARBA" id="ARBA00010617"/>
    </source>
</evidence>
<dbReference type="InterPro" id="IPR050182">
    <property type="entry name" value="Cytochrome_P450_fam2"/>
</dbReference>
<evidence type="ECO:0000313" key="16">
    <source>
        <dbReference type="Ensembl" id="ENSSORP00005027044.1"/>
    </source>
</evidence>
<evidence type="ECO:0000256" key="15">
    <source>
        <dbReference type="SAM" id="Phobius"/>
    </source>
</evidence>
<evidence type="ECO:0000256" key="3">
    <source>
        <dbReference type="ARBA" id="ARBA00004406"/>
    </source>
</evidence>
<dbReference type="AlphaFoldDB" id="A0A673ACV1"/>
<dbReference type="GO" id="GO:0020037">
    <property type="term" value="F:heme binding"/>
    <property type="evidence" value="ECO:0007669"/>
    <property type="project" value="InterPro"/>
</dbReference>
<evidence type="ECO:0000256" key="14">
    <source>
        <dbReference type="RuleBase" id="RU000461"/>
    </source>
</evidence>
<feature type="transmembrane region" description="Helical" evidence="15">
    <location>
        <begin position="6"/>
        <end position="26"/>
    </location>
</feature>
<organism evidence="16 17">
    <name type="scientific">Sphaeramia orbicularis</name>
    <name type="common">orbiculate cardinalfish</name>
    <dbReference type="NCBI Taxonomy" id="375764"/>
    <lineage>
        <taxon>Eukaryota</taxon>
        <taxon>Metazoa</taxon>
        <taxon>Chordata</taxon>
        <taxon>Craniata</taxon>
        <taxon>Vertebrata</taxon>
        <taxon>Euteleostomi</taxon>
        <taxon>Actinopterygii</taxon>
        <taxon>Neopterygii</taxon>
        <taxon>Teleostei</taxon>
        <taxon>Neoteleostei</taxon>
        <taxon>Acanthomorphata</taxon>
        <taxon>Gobiaria</taxon>
        <taxon>Kurtiformes</taxon>
        <taxon>Apogonoidei</taxon>
        <taxon>Apogonidae</taxon>
        <taxon>Apogoninae</taxon>
        <taxon>Sphaeramia</taxon>
    </lineage>
</organism>
<reference evidence="16" key="1">
    <citation type="submission" date="2019-06" db="EMBL/GenBank/DDBJ databases">
        <authorList>
            <consortium name="Wellcome Sanger Institute Data Sharing"/>
        </authorList>
    </citation>
    <scope>NUCLEOTIDE SEQUENCE [LARGE SCALE GENOMIC DNA]</scope>
</reference>
<dbReference type="GO" id="GO:0016712">
    <property type="term" value="F:oxidoreductase activity, acting on paired donors, with incorporation or reduction of molecular oxygen, reduced flavin or flavoprotein as one donor, and incorporation of one atom of oxygen"/>
    <property type="evidence" value="ECO:0007669"/>
    <property type="project" value="TreeGrafter"/>
</dbReference>
<evidence type="ECO:0000313" key="17">
    <source>
        <dbReference type="Proteomes" id="UP000472271"/>
    </source>
</evidence>
<dbReference type="InterPro" id="IPR001128">
    <property type="entry name" value="Cyt_P450"/>
</dbReference>
<evidence type="ECO:0000256" key="13">
    <source>
        <dbReference type="PIRSR" id="PIRSR602401-1"/>
    </source>
</evidence>
<name>A0A673ACV1_9TELE</name>
<keyword evidence="15" id="KW-0812">Transmembrane</keyword>
<dbReference type="GO" id="GO:0005506">
    <property type="term" value="F:iron ion binding"/>
    <property type="evidence" value="ECO:0007669"/>
    <property type="project" value="InterPro"/>
</dbReference>
<dbReference type="PANTHER" id="PTHR24300:SF177">
    <property type="entry name" value="CYTOCHROME P450 2J2"/>
    <property type="match status" value="1"/>
</dbReference>
<evidence type="ECO:0000256" key="11">
    <source>
        <dbReference type="ARBA" id="ARBA00023033"/>
    </source>
</evidence>